<evidence type="ECO:0000313" key="2">
    <source>
        <dbReference type="Proteomes" id="UP001279410"/>
    </source>
</evidence>
<proteinExistence type="predicted"/>
<accession>A0AAD3M7M4</accession>
<evidence type="ECO:0000313" key="1">
    <source>
        <dbReference type="EMBL" id="GLD48984.1"/>
    </source>
</evidence>
<dbReference type="AlphaFoldDB" id="A0AAD3M7M4"/>
<organism evidence="1 2">
    <name type="scientific">Lates japonicus</name>
    <name type="common">Japanese lates</name>
    <dbReference type="NCBI Taxonomy" id="270547"/>
    <lineage>
        <taxon>Eukaryota</taxon>
        <taxon>Metazoa</taxon>
        <taxon>Chordata</taxon>
        <taxon>Craniata</taxon>
        <taxon>Vertebrata</taxon>
        <taxon>Euteleostomi</taxon>
        <taxon>Actinopterygii</taxon>
        <taxon>Neopterygii</taxon>
        <taxon>Teleostei</taxon>
        <taxon>Neoteleostei</taxon>
        <taxon>Acanthomorphata</taxon>
        <taxon>Carangaria</taxon>
        <taxon>Carangaria incertae sedis</taxon>
        <taxon>Centropomidae</taxon>
        <taxon>Lates</taxon>
    </lineage>
</organism>
<reference evidence="1" key="1">
    <citation type="submission" date="2022-08" db="EMBL/GenBank/DDBJ databases">
        <title>Genome sequencing of akame (Lates japonicus).</title>
        <authorList>
            <person name="Hashiguchi Y."/>
            <person name="Takahashi H."/>
        </authorList>
    </citation>
    <scope>NUCLEOTIDE SEQUENCE</scope>
    <source>
        <strain evidence="1">Kochi</strain>
    </source>
</reference>
<sequence>MIQPPPPSRGLGPADAWLQDRRAARKKWAIRGVGGHVEEEQEEEEEAALAVLSWRTRKSSVAWYAADGEVVPGKSKEECMIRYKMLAELVQKRKQAKS</sequence>
<gene>
    <name evidence="1" type="ORF">AKAME5_002961800</name>
</gene>
<protein>
    <submittedName>
        <fullName evidence="1">DnaJ homolog subfamily C member 1</fullName>
    </submittedName>
</protein>
<name>A0AAD3M7M4_LATJO</name>
<keyword evidence="2" id="KW-1185">Reference proteome</keyword>
<dbReference type="EMBL" id="BRZM01006698">
    <property type="protein sequence ID" value="GLD48984.1"/>
    <property type="molecule type" value="Genomic_DNA"/>
</dbReference>
<dbReference type="Proteomes" id="UP001279410">
    <property type="component" value="Unassembled WGS sequence"/>
</dbReference>
<comment type="caution">
    <text evidence="1">The sequence shown here is derived from an EMBL/GenBank/DDBJ whole genome shotgun (WGS) entry which is preliminary data.</text>
</comment>